<evidence type="ECO:0000256" key="2">
    <source>
        <dbReference type="SAM" id="MobiDB-lite"/>
    </source>
</evidence>
<keyword evidence="4" id="KW-1185">Reference proteome</keyword>
<dbReference type="Proteomes" id="UP000467240">
    <property type="component" value="Unassembled WGS sequence"/>
</dbReference>
<dbReference type="SMART" id="SM00028">
    <property type="entry name" value="TPR"/>
    <property type="match status" value="1"/>
</dbReference>
<reference evidence="3 4" key="1">
    <citation type="submission" date="2019-09" db="EMBL/GenBank/DDBJ databases">
        <title>Phylogeny of genus Pseudoclavibacter and closely related genus.</title>
        <authorList>
            <person name="Li Y."/>
        </authorList>
    </citation>
    <scope>NUCLEOTIDE SEQUENCE [LARGE SCALE GENOMIC DNA]</scope>
    <source>
        <strain evidence="3 4">DSM 23821</strain>
    </source>
</reference>
<evidence type="ECO:0000313" key="3">
    <source>
        <dbReference type="EMBL" id="KAB1662228.1"/>
    </source>
</evidence>
<dbReference type="OrthoDB" id="4793449at2"/>
<feature type="compositionally biased region" description="Low complexity" evidence="2">
    <location>
        <begin position="173"/>
        <end position="186"/>
    </location>
</feature>
<name>A0A7J5C380_9MICO</name>
<evidence type="ECO:0000256" key="1">
    <source>
        <dbReference type="PROSITE-ProRule" id="PRU00339"/>
    </source>
</evidence>
<organism evidence="3 4">
    <name type="scientific">Pseudoclavibacter chungangensis</name>
    <dbReference type="NCBI Taxonomy" id="587635"/>
    <lineage>
        <taxon>Bacteria</taxon>
        <taxon>Bacillati</taxon>
        <taxon>Actinomycetota</taxon>
        <taxon>Actinomycetes</taxon>
        <taxon>Micrococcales</taxon>
        <taxon>Microbacteriaceae</taxon>
        <taxon>Pseudoclavibacter</taxon>
    </lineage>
</organism>
<proteinExistence type="predicted"/>
<dbReference type="InterPro" id="IPR019734">
    <property type="entry name" value="TPR_rpt"/>
</dbReference>
<gene>
    <name evidence="3" type="ORF">F8O01_01850</name>
</gene>
<dbReference type="Gene3D" id="1.25.40.10">
    <property type="entry name" value="Tetratricopeptide repeat domain"/>
    <property type="match status" value="1"/>
</dbReference>
<dbReference type="InterPro" id="IPR011990">
    <property type="entry name" value="TPR-like_helical_dom_sf"/>
</dbReference>
<evidence type="ECO:0000313" key="4">
    <source>
        <dbReference type="Proteomes" id="UP000467240"/>
    </source>
</evidence>
<dbReference type="AlphaFoldDB" id="A0A7J5C380"/>
<keyword evidence="1" id="KW-0802">TPR repeat</keyword>
<dbReference type="PROSITE" id="PS50005">
    <property type="entry name" value="TPR"/>
    <property type="match status" value="1"/>
</dbReference>
<dbReference type="RefSeq" id="WP_158039166.1">
    <property type="nucleotide sequence ID" value="NZ_JACCFV010000001.1"/>
</dbReference>
<protein>
    <submittedName>
        <fullName evidence="3">Tetratricopeptide repeat protein</fullName>
    </submittedName>
</protein>
<dbReference type="EMBL" id="WBJZ01000002">
    <property type="protein sequence ID" value="KAB1662228.1"/>
    <property type="molecule type" value="Genomic_DNA"/>
</dbReference>
<sequence>MSDAPIILGYDPKTLRERIDVTAAEARLAEIKPFRSLTALNEQVALLRMLGRLDEAFDIAQAAYRQSRFTGAREDAIAARIRRAQVQQFQGKYDVALTELNGCVDEAVTHDWHELAGFALQHRGKVHFELGEITEALADFETALEERQHDGVPPNQLESTKYAIRVARERLGAEAPAETPEEASSGAGRGVSPLDA</sequence>
<dbReference type="SUPFAM" id="SSF48452">
    <property type="entry name" value="TPR-like"/>
    <property type="match status" value="1"/>
</dbReference>
<comment type="caution">
    <text evidence="3">The sequence shown here is derived from an EMBL/GenBank/DDBJ whole genome shotgun (WGS) entry which is preliminary data.</text>
</comment>
<accession>A0A7J5C380</accession>
<feature type="region of interest" description="Disordered" evidence="2">
    <location>
        <begin position="171"/>
        <end position="196"/>
    </location>
</feature>
<feature type="repeat" description="TPR" evidence="1">
    <location>
        <begin position="117"/>
        <end position="150"/>
    </location>
</feature>